<comment type="caution">
    <text evidence="1">The sequence shown here is derived from an EMBL/GenBank/DDBJ whole genome shotgun (WGS) entry which is preliminary data.</text>
</comment>
<evidence type="ECO:0000313" key="2">
    <source>
        <dbReference type="Proteomes" id="UP000186777"/>
    </source>
</evidence>
<gene>
    <name evidence="1" type="ORF">BHW43_03800</name>
</gene>
<dbReference type="RefSeq" id="WP_303679567.1">
    <property type="nucleotide sequence ID" value="NZ_MNTG01000024.1"/>
</dbReference>
<dbReference type="EMBL" id="MNTG01000024">
    <property type="protein sequence ID" value="OLA38226.1"/>
    <property type="molecule type" value="Genomic_DNA"/>
</dbReference>
<sequence>MEIPQVLALPLKEAARRLDAAGCSYEVQPLLPPRASEADFEGREVRRYVVRQQQLSANRLALTIVYR</sequence>
<accession>A0A1Q6R7B9</accession>
<dbReference type="STRING" id="626940.BHW43_03800"/>
<evidence type="ECO:0008006" key="3">
    <source>
        <dbReference type="Google" id="ProtNLM"/>
    </source>
</evidence>
<dbReference type="Proteomes" id="UP000186777">
    <property type="component" value="Unassembled WGS sequence"/>
</dbReference>
<protein>
    <recommendedName>
        <fullName evidence="3">PASTA domain-containing protein</fullName>
    </recommendedName>
</protein>
<name>A0A1Q6R7B9_9FIRM</name>
<dbReference type="AlphaFoldDB" id="A0A1Q6R7B9"/>
<evidence type="ECO:0000313" key="1">
    <source>
        <dbReference type="EMBL" id="OLA38226.1"/>
    </source>
</evidence>
<proteinExistence type="predicted"/>
<reference evidence="1 2" key="1">
    <citation type="journal article" date="2016" name="Nat. Biotechnol.">
        <title>Measurement of bacterial replication rates in microbial communities.</title>
        <authorList>
            <person name="Brown C.T."/>
            <person name="Olm M.R."/>
            <person name="Thomas B.C."/>
            <person name="Banfield J.F."/>
        </authorList>
    </citation>
    <scope>NUCLEOTIDE SEQUENCE [LARGE SCALE GENOMIC DNA]</scope>
    <source>
        <strain evidence="1">46_33</strain>
    </source>
</reference>
<organism evidence="1 2">
    <name type="scientific">Phascolarctobacterium succinatutens</name>
    <dbReference type="NCBI Taxonomy" id="626940"/>
    <lineage>
        <taxon>Bacteria</taxon>
        <taxon>Bacillati</taxon>
        <taxon>Bacillota</taxon>
        <taxon>Negativicutes</taxon>
        <taxon>Acidaminococcales</taxon>
        <taxon>Acidaminococcaceae</taxon>
        <taxon>Phascolarctobacterium</taxon>
    </lineage>
</organism>